<keyword evidence="3" id="KW-1185">Reference proteome</keyword>
<dbReference type="OrthoDB" id="2419758at2759"/>
<protein>
    <submittedName>
        <fullName evidence="2">Uncharacterized protein</fullName>
    </submittedName>
</protein>
<dbReference type="AlphaFoldDB" id="A0A2I1HE76"/>
<evidence type="ECO:0000256" key="1">
    <source>
        <dbReference type="SAM" id="MobiDB-lite"/>
    </source>
</evidence>
<proteinExistence type="predicted"/>
<evidence type="ECO:0000313" key="2">
    <source>
        <dbReference type="EMBL" id="PKY57120.1"/>
    </source>
</evidence>
<name>A0A2I1HE76_9GLOM</name>
<evidence type="ECO:0000313" key="3">
    <source>
        <dbReference type="Proteomes" id="UP000234323"/>
    </source>
</evidence>
<dbReference type="Proteomes" id="UP000234323">
    <property type="component" value="Unassembled WGS sequence"/>
</dbReference>
<feature type="region of interest" description="Disordered" evidence="1">
    <location>
        <begin position="79"/>
        <end position="112"/>
    </location>
</feature>
<dbReference type="EMBL" id="LLXI01002438">
    <property type="protein sequence ID" value="PKY57120.1"/>
    <property type="molecule type" value="Genomic_DNA"/>
</dbReference>
<organism evidence="2 3">
    <name type="scientific">Rhizophagus irregularis</name>
    <dbReference type="NCBI Taxonomy" id="588596"/>
    <lineage>
        <taxon>Eukaryota</taxon>
        <taxon>Fungi</taxon>
        <taxon>Fungi incertae sedis</taxon>
        <taxon>Mucoromycota</taxon>
        <taxon>Glomeromycotina</taxon>
        <taxon>Glomeromycetes</taxon>
        <taxon>Glomerales</taxon>
        <taxon>Glomeraceae</taxon>
        <taxon>Rhizophagus</taxon>
    </lineage>
</organism>
<sequence length="140" mass="16393">MIDSEICIRCEKEVEDWDHVWTCEANEFTIREVILNYSSYEEQMLDAGDTDQAVIVILSLQLKFGLRGEEVVEIERKKGIGKKDKRVRKDTKEGTNNNNNKQKKENNKSINGKNSIKLEMMNSIFDNSSIQYFQYVIYEN</sequence>
<gene>
    <name evidence="2" type="ORF">RhiirA4_549528</name>
</gene>
<comment type="caution">
    <text evidence="2">The sequence shown here is derived from an EMBL/GenBank/DDBJ whole genome shotgun (WGS) entry which is preliminary data.</text>
</comment>
<accession>A0A2I1HE76</accession>
<reference evidence="2 3" key="1">
    <citation type="submission" date="2015-10" db="EMBL/GenBank/DDBJ databases">
        <title>Genome analyses suggest a sexual origin of heterokaryosis in a supposedly ancient asexual fungus.</title>
        <authorList>
            <person name="Ropars J."/>
            <person name="Sedzielewska K."/>
            <person name="Noel J."/>
            <person name="Charron P."/>
            <person name="Farinelli L."/>
            <person name="Marton T."/>
            <person name="Kruger M."/>
            <person name="Pelin A."/>
            <person name="Brachmann A."/>
            <person name="Corradi N."/>
        </authorList>
    </citation>
    <scope>NUCLEOTIDE SEQUENCE [LARGE SCALE GENOMIC DNA]</scope>
    <source>
        <strain evidence="2 3">A4</strain>
    </source>
</reference>